<dbReference type="Gene3D" id="3.30.450.20">
    <property type="entry name" value="PAS domain"/>
    <property type="match status" value="2"/>
</dbReference>
<protein>
    <recommendedName>
        <fullName evidence="2">histidine kinase</fullName>
        <ecNumber evidence="2">2.7.13.3</ecNumber>
    </recommendedName>
</protein>
<dbReference type="InterPro" id="IPR035965">
    <property type="entry name" value="PAS-like_dom_sf"/>
</dbReference>
<dbReference type="PRINTS" id="PR00344">
    <property type="entry name" value="BCTRLSENSOR"/>
</dbReference>
<dbReference type="EMBL" id="JACRJB010000021">
    <property type="protein sequence ID" value="MBI5129340.1"/>
    <property type="molecule type" value="Genomic_DNA"/>
</dbReference>
<evidence type="ECO:0000256" key="5">
    <source>
        <dbReference type="ARBA" id="ARBA00022741"/>
    </source>
</evidence>
<evidence type="ECO:0000256" key="8">
    <source>
        <dbReference type="ARBA" id="ARBA00023012"/>
    </source>
</evidence>
<keyword evidence="6" id="KW-0418">Kinase</keyword>
<dbReference type="SMART" id="SM00387">
    <property type="entry name" value="HATPase_c"/>
    <property type="match status" value="1"/>
</dbReference>
<evidence type="ECO:0000259" key="12">
    <source>
        <dbReference type="PROSITE" id="PS50109"/>
    </source>
</evidence>
<dbReference type="Gene3D" id="3.30.565.10">
    <property type="entry name" value="Histidine kinase-like ATPase, C-terminal domain"/>
    <property type="match status" value="1"/>
</dbReference>
<feature type="domain" description="PAC" evidence="14">
    <location>
        <begin position="337"/>
        <end position="388"/>
    </location>
</feature>
<keyword evidence="3" id="KW-0597">Phosphoprotein</keyword>
<evidence type="ECO:0000256" key="11">
    <source>
        <dbReference type="SAM" id="SignalP"/>
    </source>
</evidence>
<dbReference type="InterPro" id="IPR005467">
    <property type="entry name" value="His_kinase_dom"/>
</dbReference>
<dbReference type="GO" id="GO:0005524">
    <property type="term" value="F:ATP binding"/>
    <property type="evidence" value="ECO:0007669"/>
    <property type="project" value="UniProtKB-KW"/>
</dbReference>
<dbReference type="SUPFAM" id="SSF55785">
    <property type="entry name" value="PYP-like sensor domain (PAS domain)"/>
    <property type="match status" value="2"/>
</dbReference>
<evidence type="ECO:0000256" key="4">
    <source>
        <dbReference type="ARBA" id="ARBA00022679"/>
    </source>
</evidence>
<keyword evidence="7" id="KW-0067">ATP-binding</keyword>
<dbReference type="Pfam" id="PF00989">
    <property type="entry name" value="PAS"/>
    <property type="match status" value="1"/>
</dbReference>
<dbReference type="PANTHER" id="PTHR43065:SF10">
    <property type="entry name" value="PEROXIDE STRESS-ACTIVATED HISTIDINE KINASE MAK3"/>
    <property type="match status" value="1"/>
</dbReference>
<dbReference type="AlphaFoldDB" id="A0A933RVD5"/>
<dbReference type="InterPro" id="IPR003661">
    <property type="entry name" value="HisK_dim/P_dom"/>
</dbReference>
<feature type="region of interest" description="Disordered" evidence="9">
    <location>
        <begin position="612"/>
        <end position="633"/>
    </location>
</feature>
<dbReference type="InterPro" id="IPR003594">
    <property type="entry name" value="HATPase_dom"/>
</dbReference>
<dbReference type="PROSITE" id="PS50113">
    <property type="entry name" value="PAC"/>
    <property type="match status" value="2"/>
</dbReference>
<comment type="catalytic activity">
    <reaction evidence="1">
        <text>ATP + protein L-histidine = ADP + protein N-phospho-L-histidine.</text>
        <dbReference type="EC" id="2.7.13.3"/>
    </reaction>
</comment>
<feature type="domain" description="PAC" evidence="14">
    <location>
        <begin position="179"/>
        <end position="231"/>
    </location>
</feature>
<feature type="domain" description="Histidine kinase" evidence="12">
    <location>
        <begin position="408"/>
        <end position="621"/>
    </location>
</feature>
<gene>
    <name evidence="15" type="ORF">HZA66_07850</name>
</gene>
<feature type="domain" description="PAS" evidence="13">
    <location>
        <begin position="109"/>
        <end position="163"/>
    </location>
</feature>
<evidence type="ECO:0000256" key="1">
    <source>
        <dbReference type="ARBA" id="ARBA00000085"/>
    </source>
</evidence>
<dbReference type="InterPro" id="IPR013767">
    <property type="entry name" value="PAS_fold"/>
</dbReference>
<evidence type="ECO:0000256" key="10">
    <source>
        <dbReference type="SAM" id="Phobius"/>
    </source>
</evidence>
<reference evidence="15" key="1">
    <citation type="submission" date="2020-07" db="EMBL/GenBank/DDBJ databases">
        <title>Huge and variable diversity of episymbiotic CPR bacteria and DPANN archaea in groundwater ecosystems.</title>
        <authorList>
            <person name="He C.Y."/>
            <person name="Keren R."/>
            <person name="Whittaker M."/>
            <person name="Farag I.F."/>
            <person name="Doudna J."/>
            <person name="Cate J.H.D."/>
            <person name="Banfield J.F."/>
        </authorList>
    </citation>
    <scope>NUCLEOTIDE SEQUENCE</scope>
    <source>
        <strain evidence="15">NC_groundwater_1818_Pr3_B-0.1um_66_35</strain>
    </source>
</reference>
<evidence type="ECO:0000256" key="2">
    <source>
        <dbReference type="ARBA" id="ARBA00012438"/>
    </source>
</evidence>
<dbReference type="CDD" id="cd00082">
    <property type="entry name" value="HisKA"/>
    <property type="match status" value="1"/>
</dbReference>
<dbReference type="InterPro" id="IPR000014">
    <property type="entry name" value="PAS"/>
</dbReference>
<dbReference type="Gene3D" id="1.10.287.130">
    <property type="match status" value="1"/>
</dbReference>
<dbReference type="CDD" id="cd00130">
    <property type="entry name" value="PAS"/>
    <property type="match status" value="1"/>
</dbReference>
<feature type="signal peptide" evidence="11">
    <location>
        <begin position="1"/>
        <end position="25"/>
    </location>
</feature>
<evidence type="ECO:0000259" key="14">
    <source>
        <dbReference type="PROSITE" id="PS50113"/>
    </source>
</evidence>
<keyword evidence="10" id="KW-0472">Membrane</keyword>
<dbReference type="PROSITE" id="PS50112">
    <property type="entry name" value="PAS"/>
    <property type="match status" value="1"/>
</dbReference>
<dbReference type="SMART" id="SM00091">
    <property type="entry name" value="PAS"/>
    <property type="match status" value="1"/>
</dbReference>
<dbReference type="NCBIfam" id="TIGR00229">
    <property type="entry name" value="sensory_box"/>
    <property type="match status" value="1"/>
</dbReference>
<keyword evidence="4" id="KW-0808">Transferase</keyword>
<dbReference type="EC" id="2.7.13.3" evidence="2"/>
<keyword evidence="10" id="KW-0812">Transmembrane</keyword>
<dbReference type="GO" id="GO:0006355">
    <property type="term" value="P:regulation of DNA-templated transcription"/>
    <property type="evidence" value="ECO:0007669"/>
    <property type="project" value="InterPro"/>
</dbReference>
<keyword evidence="10" id="KW-1133">Transmembrane helix</keyword>
<comment type="caution">
    <text evidence="15">The sequence shown here is derived from an EMBL/GenBank/DDBJ whole genome shotgun (WGS) entry which is preliminary data.</text>
</comment>
<dbReference type="PANTHER" id="PTHR43065">
    <property type="entry name" value="SENSOR HISTIDINE KINASE"/>
    <property type="match status" value="1"/>
</dbReference>
<sequence length="633" mass="68000">MRTIDRKKRRAVLVMAFVASALIFAADALSPIDGAVAVLYTGVVLMVAPLGRKFIVAAGCISALLALTAFLWGHASDLIGGALLRFVVSLVAILITVLLSVRDRSARVSLAEQVRILEASHDTVIIRDSAGIVRYWNEGAERLHGWSRDEALGRHYAELFDESAPVEEIARSMREAGTWSGEVVRTRRDGARLILASRWLQRHDPEGNAIGIIEASADLTESRRAQAERLNLERRYSTIFNSAGFAALECDLSGALSLVLSAGSGDVAASLRADPALLAAAVERITIHNANPAALEMFDAQGAGDLIAAELLACSIPDVRQALETIFVVLVTGATQIETETRFITRSGRSIDAVLRLSVLPDGTDWSRVLLMAFDVTERNEARAKIERTSAELAHAGRVSVLGQLAASIAHEVNQPLAAIINYGKSGKRWLTRPSPDLGEVADCLDKIVSNANRAAEVVGRVRFLARKSAPQSDSVDLVVMVQDAIELLRREIHSAKATVRVEHSGPISMIDCDRVQVQQVIVNLLMNGLQAMRGIDGRREILVSLEDSGDMVAVVVSDTGAGIAGEPTQIFEPFFSTKSDGMGLGLSICRTIIEAQGGQIQASNNDGSGATVAFTLPRSNPQEGRHHRGLIS</sequence>
<dbReference type="InterPro" id="IPR036097">
    <property type="entry name" value="HisK_dim/P_sf"/>
</dbReference>
<dbReference type="InterPro" id="IPR004358">
    <property type="entry name" value="Sig_transdc_His_kin-like_C"/>
</dbReference>
<evidence type="ECO:0000256" key="6">
    <source>
        <dbReference type="ARBA" id="ARBA00022777"/>
    </source>
</evidence>
<name>A0A933RVD5_RHOPL</name>
<accession>A0A933RVD5</accession>
<dbReference type="SUPFAM" id="SSF55874">
    <property type="entry name" value="ATPase domain of HSP90 chaperone/DNA topoisomerase II/histidine kinase"/>
    <property type="match status" value="1"/>
</dbReference>
<evidence type="ECO:0000259" key="13">
    <source>
        <dbReference type="PROSITE" id="PS50112"/>
    </source>
</evidence>
<dbReference type="InterPro" id="IPR000700">
    <property type="entry name" value="PAS-assoc_C"/>
</dbReference>
<evidence type="ECO:0000256" key="3">
    <source>
        <dbReference type="ARBA" id="ARBA00022553"/>
    </source>
</evidence>
<organism evidence="15 16">
    <name type="scientific">Rhodopseudomonas palustris</name>
    <dbReference type="NCBI Taxonomy" id="1076"/>
    <lineage>
        <taxon>Bacteria</taxon>
        <taxon>Pseudomonadati</taxon>
        <taxon>Pseudomonadota</taxon>
        <taxon>Alphaproteobacteria</taxon>
        <taxon>Hyphomicrobiales</taxon>
        <taxon>Nitrobacteraceae</taxon>
        <taxon>Rhodopseudomonas</taxon>
    </lineage>
</organism>
<keyword evidence="11" id="KW-0732">Signal</keyword>
<dbReference type="GO" id="GO:0000155">
    <property type="term" value="F:phosphorelay sensor kinase activity"/>
    <property type="evidence" value="ECO:0007669"/>
    <property type="project" value="InterPro"/>
</dbReference>
<evidence type="ECO:0000256" key="7">
    <source>
        <dbReference type="ARBA" id="ARBA00022840"/>
    </source>
</evidence>
<dbReference type="SMART" id="SM00388">
    <property type="entry name" value="HisKA"/>
    <property type="match status" value="1"/>
</dbReference>
<dbReference type="Pfam" id="PF13426">
    <property type="entry name" value="PAS_9"/>
    <property type="match status" value="1"/>
</dbReference>
<dbReference type="PROSITE" id="PS50109">
    <property type="entry name" value="HIS_KIN"/>
    <property type="match status" value="1"/>
</dbReference>
<evidence type="ECO:0000256" key="9">
    <source>
        <dbReference type="SAM" id="MobiDB-lite"/>
    </source>
</evidence>
<dbReference type="Pfam" id="PF00512">
    <property type="entry name" value="HisKA"/>
    <property type="match status" value="1"/>
</dbReference>
<feature type="transmembrane region" description="Helical" evidence="10">
    <location>
        <begin position="78"/>
        <end position="101"/>
    </location>
</feature>
<feature type="chain" id="PRO_5037873234" description="histidine kinase" evidence="11">
    <location>
        <begin position="26"/>
        <end position="633"/>
    </location>
</feature>
<dbReference type="SUPFAM" id="SSF47384">
    <property type="entry name" value="Homodimeric domain of signal transducing histidine kinase"/>
    <property type="match status" value="1"/>
</dbReference>
<dbReference type="Pfam" id="PF02518">
    <property type="entry name" value="HATPase_c"/>
    <property type="match status" value="1"/>
</dbReference>
<keyword evidence="8" id="KW-0902">Two-component regulatory system</keyword>
<proteinExistence type="predicted"/>
<evidence type="ECO:0000313" key="15">
    <source>
        <dbReference type="EMBL" id="MBI5129340.1"/>
    </source>
</evidence>
<dbReference type="Proteomes" id="UP000782519">
    <property type="component" value="Unassembled WGS sequence"/>
</dbReference>
<dbReference type="InterPro" id="IPR036890">
    <property type="entry name" value="HATPase_C_sf"/>
</dbReference>
<keyword evidence="5" id="KW-0547">Nucleotide-binding</keyword>
<evidence type="ECO:0000313" key="16">
    <source>
        <dbReference type="Proteomes" id="UP000782519"/>
    </source>
</evidence>
<feature type="transmembrane region" description="Helical" evidence="10">
    <location>
        <begin position="55"/>
        <end position="72"/>
    </location>
</feature>